<evidence type="ECO:0000313" key="3">
    <source>
        <dbReference type="Proteomes" id="UP001332192"/>
    </source>
</evidence>
<dbReference type="SUPFAM" id="SSF56935">
    <property type="entry name" value="Porins"/>
    <property type="match status" value="1"/>
</dbReference>
<name>A0ABZ1BWP2_9FIRM</name>
<sequence length="452" mass="47605">MKKAVKAIRARALALSAWGVAVLLLPLALASGAFASEVQVGGKLDHRLFYTADPSAVTQNETRYELTVEARPGPDGRVYLSWKGTVPFLEEKGFEGSETAGTSPAQLAPTLHEAYFDVYFPAADLRVGRQIINWGTADGINPTNVINPHTLSTDALVEREAAAIPVPAVRLSGGLGPSLGLTAVGILDFVPAPFPADPVRRLAESIAANVPPGGTVPGENWLAIEGVGPGNQYEFALRAESMVAGYNVYASYFNGYTDLPALWMEPISGSPGAFKVSGRYRRQQQFGLATAGTVGDGGVWLEAAYTLPEKLDRLDLPAPASIALSSNEGTWQAVAGSDYTFASDVYVSGQLVYDQAGSLLLPYAPPGQKEAGLYGVGVLQYTPERSSATWDVVAVVNLRDGGAVVAPGLTHELEPGVKLAVRYVDVVGGADTEFGGMRPQIRGVAARVEAAF</sequence>
<dbReference type="RefSeq" id="WP_324715801.1">
    <property type="nucleotide sequence ID" value="NZ_CP141615.1"/>
</dbReference>
<organism evidence="2 3">
    <name type="scientific">Carboxydichorda subterranea</name>
    <dbReference type="NCBI Taxonomy" id="3109565"/>
    <lineage>
        <taxon>Bacteria</taxon>
        <taxon>Bacillati</taxon>
        <taxon>Bacillota</taxon>
        <taxon>Limnochordia</taxon>
        <taxon>Limnochordales</taxon>
        <taxon>Geochordaceae</taxon>
        <taxon>Carboxydichorda</taxon>
    </lineage>
</organism>
<keyword evidence="1" id="KW-0732">Signal</keyword>
<proteinExistence type="predicted"/>
<accession>A0ABZ1BWP2</accession>
<dbReference type="Pfam" id="PF06980">
    <property type="entry name" value="DUF1302"/>
    <property type="match status" value="1"/>
</dbReference>
<dbReference type="EMBL" id="CP141615">
    <property type="protein sequence ID" value="WRP16528.1"/>
    <property type="molecule type" value="Genomic_DNA"/>
</dbReference>
<keyword evidence="3" id="KW-1185">Reference proteome</keyword>
<feature type="chain" id="PRO_5046291045" evidence="1">
    <location>
        <begin position="36"/>
        <end position="452"/>
    </location>
</feature>
<dbReference type="Proteomes" id="UP001332192">
    <property type="component" value="Chromosome"/>
</dbReference>
<dbReference type="InterPro" id="IPR010727">
    <property type="entry name" value="DUF1302"/>
</dbReference>
<evidence type="ECO:0000313" key="2">
    <source>
        <dbReference type="EMBL" id="WRP16528.1"/>
    </source>
</evidence>
<protein>
    <submittedName>
        <fullName evidence="2">DUF1302 family protein</fullName>
    </submittedName>
</protein>
<reference evidence="2 3" key="1">
    <citation type="journal article" date="2024" name="Front. Microbiol.">
        <title>Novel thermophilic genera Geochorda gen. nov. and Carboxydochorda gen. nov. from the deep terrestrial subsurface reveal the ecophysiological diversity in the class Limnochordia.</title>
        <authorList>
            <person name="Karnachuk O.V."/>
            <person name="Lukina A.P."/>
            <person name="Avakyan M.R."/>
            <person name="Kadnikov V.V."/>
            <person name="Begmatov S."/>
            <person name="Beletsky A.V."/>
            <person name="Vlasova K.G."/>
            <person name="Novikov A.A."/>
            <person name="Shcherbakova V.A."/>
            <person name="Mardanov A.V."/>
            <person name="Ravin N.V."/>
        </authorList>
    </citation>
    <scope>NUCLEOTIDE SEQUENCE [LARGE SCALE GENOMIC DNA]</scope>
    <source>
        <strain evidence="2 3">L945</strain>
    </source>
</reference>
<gene>
    <name evidence="2" type="ORF">U7230_10545</name>
</gene>
<feature type="signal peptide" evidence="1">
    <location>
        <begin position="1"/>
        <end position="35"/>
    </location>
</feature>
<evidence type="ECO:0000256" key="1">
    <source>
        <dbReference type="SAM" id="SignalP"/>
    </source>
</evidence>